<evidence type="ECO:0000313" key="1">
    <source>
        <dbReference type="EMBL" id="GAU18003.1"/>
    </source>
</evidence>
<dbReference type="EMBL" id="DF973178">
    <property type="protein sequence ID" value="GAU18003.1"/>
    <property type="molecule type" value="Genomic_DNA"/>
</dbReference>
<dbReference type="OrthoDB" id="1710792at2759"/>
<organism evidence="1 2">
    <name type="scientific">Trifolium subterraneum</name>
    <name type="common">Subterranean clover</name>
    <dbReference type="NCBI Taxonomy" id="3900"/>
    <lineage>
        <taxon>Eukaryota</taxon>
        <taxon>Viridiplantae</taxon>
        <taxon>Streptophyta</taxon>
        <taxon>Embryophyta</taxon>
        <taxon>Tracheophyta</taxon>
        <taxon>Spermatophyta</taxon>
        <taxon>Magnoliopsida</taxon>
        <taxon>eudicotyledons</taxon>
        <taxon>Gunneridae</taxon>
        <taxon>Pentapetalae</taxon>
        <taxon>rosids</taxon>
        <taxon>fabids</taxon>
        <taxon>Fabales</taxon>
        <taxon>Fabaceae</taxon>
        <taxon>Papilionoideae</taxon>
        <taxon>50 kb inversion clade</taxon>
        <taxon>NPAAA clade</taxon>
        <taxon>Hologalegina</taxon>
        <taxon>IRL clade</taxon>
        <taxon>Trifolieae</taxon>
        <taxon>Trifolium</taxon>
    </lineage>
</organism>
<keyword evidence="2" id="KW-1185">Reference proteome</keyword>
<accession>A0A2Z6M781</accession>
<dbReference type="AlphaFoldDB" id="A0A2Z6M781"/>
<reference evidence="2" key="1">
    <citation type="journal article" date="2017" name="Front. Plant Sci.">
        <title>Climate Clever Clovers: New Paradigm to Reduce the Environmental Footprint of Ruminants by Breeding Low Methanogenic Forages Utilizing Haplotype Variation.</title>
        <authorList>
            <person name="Kaur P."/>
            <person name="Appels R."/>
            <person name="Bayer P.E."/>
            <person name="Keeble-Gagnere G."/>
            <person name="Wang J."/>
            <person name="Hirakawa H."/>
            <person name="Shirasawa K."/>
            <person name="Vercoe P."/>
            <person name="Stefanova K."/>
            <person name="Durmic Z."/>
            <person name="Nichols P."/>
            <person name="Revell C."/>
            <person name="Isobe S.N."/>
            <person name="Edwards D."/>
            <person name="Erskine W."/>
        </authorList>
    </citation>
    <scope>NUCLEOTIDE SEQUENCE [LARGE SCALE GENOMIC DNA]</scope>
    <source>
        <strain evidence="2">cv. Daliak</strain>
    </source>
</reference>
<protein>
    <submittedName>
        <fullName evidence="1">Uncharacterized protein</fullName>
    </submittedName>
</protein>
<dbReference type="Proteomes" id="UP000242715">
    <property type="component" value="Unassembled WGS sequence"/>
</dbReference>
<evidence type="ECO:0000313" key="2">
    <source>
        <dbReference type="Proteomes" id="UP000242715"/>
    </source>
</evidence>
<sequence length="103" mass="11371">MIYVPLFVNTIGTLIFFSRDITGNIIHASSYDLNSVDSASPVSDELLAHYYYFIVPTAYMISSKNLDSVPMPIVLIDQDSDCEATIVQLSFGDRLGALLDTVM</sequence>
<gene>
    <name evidence="1" type="ORF">TSUD_51130</name>
</gene>
<name>A0A2Z6M781_TRISU</name>
<proteinExistence type="predicted"/>